<evidence type="ECO:0000313" key="4">
    <source>
        <dbReference type="Proteomes" id="UP000662857"/>
    </source>
</evidence>
<protein>
    <submittedName>
        <fullName evidence="3">Uncharacterized protein</fullName>
    </submittedName>
</protein>
<feature type="compositionally biased region" description="Basic and acidic residues" evidence="1">
    <location>
        <begin position="80"/>
        <end position="89"/>
    </location>
</feature>
<organism evidence="3 4">
    <name type="scientific">Natronosporangium hydrolyticum</name>
    <dbReference type="NCBI Taxonomy" id="2811111"/>
    <lineage>
        <taxon>Bacteria</taxon>
        <taxon>Bacillati</taxon>
        <taxon>Actinomycetota</taxon>
        <taxon>Actinomycetes</taxon>
        <taxon>Micromonosporales</taxon>
        <taxon>Micromonosporaceae</taxon>
        <taxon>Natronosporangium</taxon>
    </lineage>
</organism>
<evidence type="ECO:0000256" key="1">
    <source>
        <dbReference type="SAM" id="MobiDB-lite"/>
    </source>
</evidence>
<feature type="region of interest" description="Disordered" evidence="1">
    <location>
        <begin position="1"/>
        <end position="111"/>
    </location>
</feature>
<keyword evidence="2" id="KW-1133">Transmembrane helix</keyword>
<dbReference type="AlphaFoldDB" id="A0A895YL12"/>
<evidence type="ECO:0000256" key="2">
    <source>
        <dbReference type="SAM" id="Phobius"/>
    </source>
</evidence>
<dbReference type="EMBL" id="CP070499">
    <property type="protein sequence ID" value="QSB14790.1"/>
    <property type="molecule type" value="Genomic_DNA"/>
</dbReference>
<feature type="transmembrane region" description="Helical" evidence="2">
    <location>
        <begin position="230"/>
        <end position="251"/>
    </location>
</feature>
<feature type="transmembrane region" description="Helical" evidence="2">
    <location>
        <begin position="263"/>
        <end position="282"/>
    </location>
</feature>
<dbReference type="KEGG" id="nhy:JQS43_25675"/>
<gene>
    <name evidence="3" type="ORF">JQS43_25675</name>
</gene>
<keyword evidence="2" id="KW-0472">Membrane</keyword>
<dbReference type="Proteomes" id="UP000662857">
    <property type="component" value="Chromosome"/>
</dbReference>
<accession>A0A895YL12</accession>
<feature type="region of interest" description="Disordered" evidence="1">
    <location>
        <begin position="133"/>
        <end position="171"/>
    </location>
</feature>
<name>A0A895YL12_9ACTN</name>
<sequence>MDDRWPGSSPTPPEQPAGEWGVPEADQRPAFPPYLPPPTPAAEPPIGPAEPVAEPGWAWRTNRPPTPPEQDPEPSYLPYEDQRYEDQARQRQQYESQQYAGHQYPSPAYPEQRYEDQRYEDHRYEEHRYEEQAYPAQQRHHQPHVAAAGARAAATVAEPLSESPVEPVDEAAPARPGLLGTLLWTLGAFLVPLLVYLGWAATLSTTPRPGCVDVAGGPCPGPRAQAVTNLLNVLPAVVVALGAALLLALGIRYIAVTWRSYKVAFAASVIGAGVTTLLVSALN</sequence>
<keyword evidence="4" id="KW-1185">Reference proteome</keyword>
<dbReference type="RefSeq" id="WP_239676947.1">
    <property type="nucleotide sequence ID" value="NZ_CP070499.1"/>
</dbReference>
<evidence type="ECO:0000313" key="3">
    <source>
        <dbReference type="EMBL" id="QSB14790.1"/>
    </source>
</evidence>
<proteinExistence type="predicted"/>
<reference evidence="3" key="1">
    <citation type="submission" date="2021-02" db="EMBL/GenBank/DDBJ databases">
        <title>Natrosporangium hydrolyticum gen. nov., sp. nov, a haloalkaliphilic actinobacterium from a soda solonchak soil.</title>
        <authorList>
            <person name="Sorokin D.Y."/>
            <person name="Khijniak T.V."/>
            <person name="Zakharycheva A.P."/>
            <person name="Boueva O.V."/>
            <person name="Ariskina E.V."/>
            <person name="Hahnke R.L."/>
            <person name="Bunk B."/>
            <person name="Sproer C."/>
            <person name="Schumann P."/>
            <person name="Evtushenko L.I."/>
            <person name="Kublanov I.V."/>
        </authorList>
    </citation>
    <scope>NUCLEOTIDE SEQUENCE</scope>
    <source>
        <strain evidence="3">DSM 106523</strain>
    </source>
</reference>
<feature type="compositionally biased region" description="Low complexity" evidence="1">
    <location>
        <begin position="90"/>
        <end position="100"/>
    </location>
</feature>
<feature type="transmembrane region" description="Helical" evidence="2">
    <location>
        <begin position="178"/>
        <end position="199"/>
    </location>
</feature>
<keyword evidence="2" id="KW-0812">Transmembrane</keyword>
<feature type="compositionally biased region" description="Low complexity" evidence="1">
    <location>
        <begin position="146"/>
        <end position="157"/>
    </location>
</feature>
<feature type="compositionally biased region" description="Pro residues" evidence="1">
    <location>
        <begin position="30"/>
        <end position="48"/>
    </location>
</feature>